<gene>
    <name evidence="7" type="ORF">M670_01269</name>
</gene>
<dbReference type="Pfam" id="PF01578">
    <property type="entry name" value="Cytochrom_C_asm"/>
    <property type="match status" value="1"/>
</dbReference>
<comment type="caution">
    <text evidence="7">The sequence shown here is derived from an EMBL/GenBank/DDBJ whole genome shotgun (WGS) entry which is preliminary data.</text>
</comment>
<feature type="transmembrane region" description="Helical" evidence="5">
    <location>
        <begin position="249"/>
        <end position="269"/>
    </location>
</feature>
<comment type="subcellular location">
    <subcellularLocation>
        <location evidence="1">Membrane</location>
        <topology evidence="1">Multi-pass membrane protein</topology>
    </subcellularLocation>
</comment>
<evidence type="ECO:0000256" key="4">
    <source>
        <dbReference type="ARBA" id="ARBA00023136"/>
    </source>
</evidence>
<dbReference type="EMBL" id="JJRY01000003">
    <property type="protein sequence ID" value="KEF39500.1"/>
    <property type="molecule type" value="Genomic_DNA"/>
</dbReference>
<organism evidence="7 8">
    <name type="scientific">Schinkia azotoformans MEV2011</name>
    <dbReference type="NCBI Taxonomy" id="1348973"/>
    <lineage>
        <taxon>Bacteria</taxon>
        <taxon>Bacillati</taxon>
        <taxon>Bacillota</taxon>
        <taxon>Bacilli</taxon>
        <taxon>Bacillales</taxon>
        <taxon>Bacillaceae</taxon>
        <taxon>Calidifontibacillus/Schinkia group</taxon>
        <taxon>Schinkia</taxon>
    </lineage>
</organism>
<dbReference type="PANTHER" id="PTHR30071">
    <property type="entry name" value="HEME EXPORTER PROTEIN C"/>
    <property type="match status" value="1"/>
</dbReference>
<name>A0A072P1X9_SCHAZ</name>
<evidence type="ECO:0000256" key="5">
    <source>
        <dbReference type="SAM" id="Phobius"/>
    </source>
</evidence>
<feature type="transmembrane region" description="Helical" evidence="5">
    <location>
        <begin position="184"/>
        <end position="209"/>
    </location>
</feature>
<dbReference type="PANTHER" id="PTHR30071:SF15">
    <property type="entry name" value="PROTEIN HEMX"/>
    <property type="match status" value="1"/>
</dbReference>
<dbReference type="AlphaFoldDB" id="A0A072P1X9"/>
<keyword evidence="3 5" id="KW-1133">Transmembrane helix</keyword>
<dbReference type="PATRIC" id="fig|1348973.3.peg.1242"/>
<proteinExistence type="predicted"/>
<feature type="transmembrane region" description="Helical" evidence="5">
    <location>
        <begin position="93"/>
        <end position="113"/>
    </location>
</feature>
<feature type="transmembrane region" description="Helical" evidence="5">
    <location>
        <begin position="221"/>
        <end position="237"/>
    </location>
</feature>
<dbReference type="OrthoDB" id="2417400at2"/>
<dbReference type="RefSeq" id="WP_003329296.1">
    <property type="nucleotide sequence ID" value="NZ_JJRY01000003.1"/>
</dbReference>
<sequence>MATFQFGWIYDVTIILYACSVLGYFIDFLQNNRKANKIAFWLLAIVWVLQSMFLVTRMIEMGRFPILTITEGLYFYAWVLVTFSLIINKVFRIDFIVFFTNVLGFIIMALHLFAPVDYKSDVLAMQLISELLIIHITIAIISYGAFSLSAIFSMMYMLQYHMIKRKKWSQRLRRLGDLTKLDRLSYTLNMGGVPILLTSLILGLVWAYISIEDFKWYDFKVVGSFSVLIAYSIYLYVRIAKGIQGKAIVLWNLAAFLILLINFFLFGSLSRFHFWYG</sequence>
<dbReference type="GO" id="GO:0005886">
    <property type="term" value="C:plasma membrane"/>
    <property type="evidence" value="ECO:0007669"/>
    <property type="project" value="TreeGrafter"/>
</dbReference>
<evidence type="ECO:0000313" key="8">
    <source>
        <dbReference type="Proteomes" id="UP000027936"/>
    </source>
</evidence>
<dbReference type="GO" id="GO:0020037">
    <property type="term" value="F:heme binding"/>
    <property type="evidence" value="ECO:0007669"/>
    <property type="project" value="InterPro"/>
</dbReference>
<dbReference type="GO" id="GO:0017004">
    <property type="term" value="P:cytochrome complex assembly"/>
    <property type="evidence" value="ECO:0007669"/>
    <property type="project" value="InterPro"/>
</dbReference>
<feature type="transmembrane region" description="Helical" evidence="5">
    <location>
        <begin position="38"/>
        <end position="59"/>
    </location>
</feature>
<dbReference type="GeneID" id="89468506"/>
<dbReference type="Proteomes" id="UP000027936">
    <property type="component" value="Unassembled WGS sequence"/>
</dbReference>
<feature type="transmembrane region" description="Helical" evidence="5">
    <location>
        <begin position="133"/>
        <end position="163"/>
    </location>
</feature>
<protein>
    <submittedName>
        <fullName evidence="7">HemX family protein</fullName>
    </submittedName>
</protein>
<feature type="transmembrane region" description="Helical" evidence="5">
    <location>
        <begin position="65"/>
        <end position="86"/>
    </location>
</feature>
<feature type="transmembrane region" description="Helical" evidence="5">
    <location>
        <begin position="6"/>
        <end position="26"/>
    </location>
</feature>
<evidence type="ECO:0000256" key="3">
    <source>
        <dbReference type="ARBA" id="ARBA00022989"/>
    </source>
</evidence>
<accession>A0A072P1X9</accession>
<feature type="domain" description="Cytochrome c assembly protein" evidence="6">
    <location>
        <begin position="69"/>
        <end position="270"/>
    </location>
</feature>
<evidence type="ECO:0000256" key="1">
    <source>
        <dbReference type="ARBA" id="ARBA00004141"/>
    </source>
</evidence>
<keyword evidence="2 5" id="KW-0812">Transmembrane</keyword>
<reference evidence="7 8" key="1">
    <citation type="submission" date="2014-04" db="EMBL/GenBank/DDBJ databases">
        <title>Draft genome sequence of Bacillus azotoformans MEV2011, a (co-) denitrifying strain unable to grow in the presence of oxygen.</title>
        <authorList>
            <person name="Nielsen M."/>
            <person name="Schreiber L."/>
            <person name="Finster K."/>
            <person name="Schramm A."/>
        </authorList>
    </citation>
    <scope>NUCLEOTIDE SEQUENCE [LARGE SCALE GENOMIC DNA]</scope>
    <source>
        <strain evidence="7 8">MEV2011</strain>
    </source>
</reference>
<dbReference type="InterPro" id="IPR002541">
    <property type="entry name" value="Cyt_c_assembly"/>
</dbReference>
<dbReference type="InterPro" id="IPR045062">
    <property type="entry name" value="Cyt_c_biogenesis_CcsA/CcmC"/>
</dbReference>
<evidence type="ECO:0000256" key="2">
    <source>
        <dbReference type="ARBA" id="ARBA00022692"/>
    </source>
</evidence>
<evidence type="ECO:0000259" key="6">
    <source>
        <dbReference type="Pfam" id="PF01578"/>
    </source>
</evidence>
<evidence type="ECO:0000313" key="7">
    <source>
        <dbReference type="EMBL" id="KEF39500.1"/>
    </source>
</evidence>
<keyword evidence="4 5" id="KW-0472">Membrane</keyword>